<protein>
    <submittedName>
        <fullName evidence="1">Uncharacterized protein</fullName>
    </submittedName>
</protein>
<dbReference type="Proteomes" id="UP000814128">
    <property type="component" value="Unassembled WGS sequence"/>
</dbReference>
<proteinExistence type="predicted"/>
<evidence type="ECO:0000313" key="1">
    <source>
        <dbReference type="EMBL" id="KAI0033950.1"/>
    </source>
</evidence>
<reference evidence="1" key="2">
    <citation type="journal article" date="2022" name="New Phytol.">
        <title>Evolutionary transition to the ectomycorrhizal habit in the genomes of a hyperdiverse lineage of mushroom-forming fungi.</title>
        <authorList>
            <person name="Looney B."/>
            <person name="Miyauchi S."/>
            <person name="Morin E."/>
            <person name="Drula E."/>
            <person name="Courty P.E."/>
            <person name="Kohler A."/>
            <person name="Kuo A."/>
            <person name="LaButti K."/>
            <person name="Pangilinan J."/>
            <person name="Lipzen A."/>
            <person name="Riley R."/>
            <person name="Andreopoulos W."/>
            <person name="He G."/>
            <person name="Johnson J."/>
            <person name="Nolan M."/>
            <person name="Tritt A."/>
            <person name="Barry K.W."/>
            <person name="Grigoriev I.V."/>
            <person name="Nagy L.G."/>
            <person name="Hibbett D."/>
            <person name="Henrissat B."/>
            <person name="Matheny P.B."/>
            <person name="Labbe J."/>
            <person name="Martin F.M."/>
        </authorList>
    </citation>
    <scope>NUCLEOTIDE SEQUENCE</scope>
    <source>
        <strain evidence="1">EC-137</strain>
    </source>
</reference>
<name>A0ACB8QQR7_9AGAM</name>
<feature type="non-terminal residue" evidence="1">
    <location>
        <position position="191"/>
    </location>
</feature>
<dbReference type="EMBL" id="MU273509">
    <property type="protein sequence ID" value="KAI0033950.1"/>
    <property type="molecule type" value="Genomic_DNA"/>
</dbReference>
<keyword evidence="2" id="KW-1185">Reference proteome</keyword>
<evidence type="ECO:0000313" key="2">
    <source>
        <dbReference type="Proteomes" id="UP000814128"/>
    </source>
</evidence>
<gene>
    <name evidence="1" type="ORF">K488DRAFT_38866</name>
</gene>
<sequence length="191" mass="21049">QPYEAPFDDSDGDIVLRSSDGVDFRLYTVILRKASHTFHDLFTTPGLTSSDLTRDGLPVISLSDDARTLRLLLRHIYPVAGPELTDPDDVRALLRALDKYCITSQIAASERLVLGLAERAPELAYALACRFRLPAEVARRAARLTLRKPAGLAVLSEEDAAHVPGLQYHRLLAYQSRAVTAAAHAVKTFAW</sequence>
<feature type="non-terminal residue" evidence="1">
    <location>
        <position position="1"/>
    </location>
</feature>
<organism evidence="1 2">
    <name type="scientific">Vararia minispora EC-137</name>
    <dbReference type="NCBI Taxonomy" id="1314806"/>
    <lineage>
        <taxon>Eukaryota</taxon>
        <taxon>Fungi</taxon>
        <taxon>Dikarya</taxon>
        <taxon>Basidiomycota</taxon>
        <taxon>Agaricomycotina</taxon>
        <taxon>Agaricomycetes</taxon>
        <taxon>Russulales</taxon>
        <taxon>Lachnocladiaceae</taxon>
        <taxon>Vararia</taxon>
    </lineage>
</organism>
<reference evidence="1" key="1">
    <citation type="submission" date="2021-02" db="EMBL/GenBank/DDBJ databases">
        <authorList>
            <consortium name="DOE Joint Genome Institute"/>
            <person name="Ahrendt S."/>
            <person name="Looney B.P."/>
            <person name="Miyauchi S."/>
            <person name="Morin E."/>
            <person name="Drula E."/>
            <person name="Courty P.E."/>
            <person name="Chicoki N."/>
            <person name="Fauchery L."/>
            <person name="Kohler A."/>
            <person name="Kuo A."/>
            <person name="Labutti K."/>
            <person name="Pangilinan J."/>
            <person name="Lipzen A."/>
            <person name="Riley R."/>
            <person name="Andreopoulos W."/>
            <person name="He G."/>
            <person name="Johnson J."/>
            <person name="Barry K.W."/>
            <person name="Grigoriev I.V."/>
            <person name="Nagy L."/>
            <person name="Hibbett D."/>
            <person name="Henrissat B."/>
            <person name="Matheny P.B."/>
            <person name="Labbe J."/>
            <person name="Martin F."/>
        </authorList>
    </citation>
    <scope>NUCLEOTIDE SEQUENCE</scope>
    <source>
        <strain evidence="1">EC-137</strain>
    </source>
</reference>
<comment type="caution">
    <text evidence="1">The sequence shown here is derived from an EMBL/GenBank/DDBJ whole genome shotgun (WGS) entry which is preliminary data.</text>
</comment>
<accession>A0ACB8QQR7</accession>